<dbReference type="InterPro" id="IPR002104">
    <property type="entry name" value="Integrase_catalytic"/>
</dbReference>
<feature type="region of interest" description="Disordered" evidence="2">
    <location>
        <begin position="62"/>
        <end position="101"/>
    </location>
</feature>
<dbReference type="InterPro" id="IPR013762">
    <property type="entry name" value="Integrase-like_cat_sf"/>
</dbReference>
<reference evidence="4 5" key="1">
    <citation type="journal article" date="2021" name="Int. J. Syst. Evol. Microbiol.">
        <title>Reticulibacter mediterranei gen. nov., sp. nov., within the new family Reticulibacteraceae fam. nov., and Ktedonospora formicarum gen. nov., sp. nov., Ktedonobacter robiniae sp. nov., Dictyobacter formicarum sp. nov. and Dictyobacter arantiisoli sp. nov., belonging to the class Ktedonobacteria.</title>
        <authorList>
            <person name="Yabe S."/>
            <person name="Zheng Y."/>
            <person name="Wang C.M."/>
            <person name="Sakai Y."/>
            <person name="Abe K."/>
            <person name="Yokota A."/>
            <person name="Donadio S."/>
            <person name="Cavaletti L."/>
            <person name="Monciardini P."/>
        </authorList>
    </citation>
    <scope>NUCLEOTIDE SEQUENCE [LARGE SCALE GENOMIC DNA]</scope>
    <source>
        <strain evidence="4 5">SOSP1-9</strain>
    </source>
</reference>
<comment type="caution">
    <text evidence="4">The sequence shown here is derived from an EMBL/GenBank/DDBJ whole genome shotgun (WGS) entry which is preliminary data.</text>
</comment>
<evidence type="ECO:0000313" key="4">
    <source>
        <dbReference type="EMBL" id="GHO82474.1"/>
    </source>
</evidence>
<protein>
    <recommendedName>
        <fullName evidence="3">Tyr recombinase domain-containing protein</fullName>
    </recommendedName>
</protein>
<dbReference type="EMBL" id="BNJJ01000002">
    <property type="protein sequence ID" value="GHO82474.1"/>
    <property type="molecule type" value="Genomic_DNA"/>
</dbReference>
<proteinExistence type="predicted"/>
<keyword evidence="1" id="KW-0233">DNA recombination</keyword>
<evidence type="ECO:0000313" key="5">
    <source>
        <dbReference type="Proteomes" id="UP000635565"/>
    </source>
</evidence>
<dbReference type="Proteomes" id="UP000635565">
    <property type="component" value="Unassembled WGS sequence"/>
</dbReference>
<dbReference type="CDD" id="cd00397">
    <property type="entry name" value="DNA_BRE_C"/>
    <property type="match status" value="1"/>
</dbReference>
<gene>
    <name evidence="4" type="ORF">KSZ_04800</name>
</gene>
<keyword evidence="5" id="KW-1185">Reference proteome</keyword>
<evidence type="ECO:0000256" key="1">
    <source>
        <dbReference type="ARBA" id="ARBA00023172"/>
    </source>
</evidence>
<evidence type="ECO:0000256" key="2">
    <source>
        <dbReference type="SAM" id="MobiDB-lite"/>
    </source>
</evidence>
<evidence type="ECO:0000259" key="3">
    <source>
        <dbReference type="PROSITE" id="PS51898"/>
    </source>
</evidence>
<dbReference type="Gene3D" id="1.10.443.10">
    <property type="entry name" value="Intergrase catalytic core"/>
    <property type="match status" value="1"/>
</dbReference>
<dbReference type="PROSITE" id="PS51898">
    <property type="entry name" value="TYR_RECOMBINASE"/>
    <property type="match status" value="1"/>
</dbReference>
<dbReference type="InterPro" id="IPR011010">
    <property type="entry name" value="DNA_brk_join_enz"/>
</dbReference>
<sequence>MDTVEIILTRETPLRESTLKVMRAALRDLYLVMKEAGLYAFANPLSSDVLVALKRERERMLANKGAPDQAGIRGETHEQSRRRPTAFLRQHQPQGWKPERRKELADVREGIHKVINAMLDSEVVSAREKAVLHLLQSTGARIHEIAHMTVGGYQNTGMAGQAQVMNKGSYGREVKTIYFAHNPCVQVALNVYFEQMRPLHDPEGCRRLSDVAPDAPLFLTERGTPYSPNVFYWHWYRHYLSWQTLCPVRFSPHDLRHLFVTEYLIKLKQACGAGTASFDAEKYLREREAFGKTIMAWRSIHTIDMYDQSREGEAVFSVLAGYQQDLAQRCYAIGSPQAALPAKPCVVTQATEAEPRPNQEATVVWMHDEETLNWIKSMEQQAGQPWETVGRREERGE</sequence>
<dbReference type="SUPFAM" id="SSF56349">
    <property type="entry name" value="DNA breaking-rejoining enzymes"/>
    <property type="match status" value="1"/>
</dbReference>
<name>A0ABQ3V9F4_9CHLR</name>
<feature type="domain" description="Tyr recombinase" evidence="3">
    <location>
        <begin position="100"/>
        <end position="320"/>
    </location>
</feature>
<organism evidence="4 5">
    <name type="scientific">Dictyobacter formicarum</name>
    <dbReference type="NCBI Taxonomy" id="2778368"/>
    <lineage>
        <taxon>Bacteria</taxon>
        <taxon>Bacillati</taxon>
        <taxon>Chloroflexota</taxon>
        <taxon>Ktedonobacteria</taxon>
        <taxon>Ktedonobacterales</taxon>
        <taxon>Dictyobacteraceae</taxon>
        <taxon>Dictyobacter</taxon>
    </lineage>
</organism>
<accession>A0ABQ3V9F4</accession>